<feature type="non-terminal residue" evidence="2">
    <location>
        <position position="555"/>
    </location>
</feature>
<name>A0ABD3RXS0_9STRA</name>
<dbReference type="InterPro" id="IPR036291">
    <property type="entry name" value="NAD(P)-bd_dom_sf"/>
</dbReference>
<feature type="region of interest" description="Disordered" evidence="1">
    <location>
        <begin position="1"/>
        <end position="69"/>
    </location>
</feature>
<reference evidence="2 3" key="1">
    <citation type="submission" date="2024-10" db="EMBL/GenBank/DDBJ databases">
        <title>Updated reference genomes for cyclostephanoid diatoms.</title>
        <authorList>
            <person name="Roberts W.R."/>
            <person name="Alverson A.J."/>
        </authorList>
    </citation>
    <scope>NUCLEOTIDE SEQUENCE [LARGE SCALE GENOMIC DNA]</scope>
    <source>
        <strain evidence="2 3">AJA228-03</strain>
    </source>
</reference>
<evidence type="ECO:0000313" key="2">
    <source>
        <dbReference type="EMBL" id="KAL3816982.1"/>
    </source>
</evidence>
<dbReference type="SUPFAM" id="SSF51735">
    <property type="entry name" value="NAD(P)-binding Rossmann-fold domains"/>
    <property type="match status" value="1"/>
</dbReference>
<keyword evidence="3" id="KW-1185">Reference proteome</keyword>
<dbReference type="Proteomes" id="UP001530377">
    <property type="component" value="Unassembled WGS sequence"/>
</dbReference>
<accession>A0ABD3RXS0</accession>
<evidence type="ECO:0000256" key="1">
    <source>
        <dbReference type="SAM" id="MobiDB-lite"/>
    </source>
</evidence>
<feature type="compositionally biased region" description="Basic and acidic residues" evidence="1">
    <location>
        <begin position="38"/>
        <end position="55"/>
    </location>
</feature>
<dbReference type="AlphaFoldDB" id="A0ABD3RXS0"/>
<dbReference type="Gene3D" id="3.40.50.720">
    <property type="entry name" value="NAD(P)-binding Rossmann-like Domain"/>
    <property type="match status" value="1"/>
</dbReference>
<feature type="compositionally biased region" description="Low complexity" evidence="1">
    <location>
        <begin position="1"/>
        <end position="19"/>
    </location>
</feature>
<gene>
    <name evidence="2" type="ORF">ACHAXA_010102</name>
</gene>
<organism evidence="2 3">
    <name type="scientific">Cyclostephanos tholiformis</name>
    <dbReference type="NCBI Taxonomy" id="382380"/>
    <lineage>
        <taxon>Eukaryota</taxon>
        <taxon>Sar</taxon>
        <taxon>Stramenopiles</taxon>
        <taxon>Ochrophyta</taxon>
        <taxon>Bacillariophyta</taxon>
        <taxon>Coscinodiscophyceae</taxon>
        <taxon>Thalassiosirophycidae</taxon>
        <taxon>Stephanodiscales</taxon>
        <taxon>Stephanodiscaceae</taxon>
        <taxon>Cyclostephanos</taxon>
    </lineage>
</organism>
<protein>
    <submittedName>
        <fullName evidence="2">Uncharacterized protein</fullName>
    </submittedName>
</protein>
<evidence type="ECO:0000313" key="3">
    <source>
        <dbReference type="Proteomes" id="UP001530377"/>
    </source>
</evidence>
<comment type="caution">
    <text evidence="2">The sequence shown here is derived from an EMBL/GenBank/DDBJ whole genome shotgun (WGS) entry which is preliminary data.</text>
</comment>
<sequence length="555" mass="61595">MIMALLPSASRSLSRSPRACADENHGGGDENDDATNEEQVREMGDYDNTAKRDIIADESSPVSTNGKNNDAIIKPMTSILDMINPYNMGKTLQSKVENAIDLALAITNNLASCLSPDRRLIYYNYYLDDRLGLGGSVRVRVLVRDLYSSTLNKLGTGVTYCQGDLNDVESLEYAVTDVDKIVFCAARGGRRQREREDDGDDDRLEATLNRRVRDAQMIDGIGLRNVLHAYANVRHADYGTSQAAKRVLFKFRKRPANFGLFGIDDGSVDGNANARDDPERSSYSVTPGPSCQCQWKRNKFGHGIFIGRVRRDGASAIASARLKSRSDPSQGIDLLSGGFAGLVCRVCGDGGMYEAFVRTEAYERLGVEYVCEFRTSSRSQTTDVAVGMPRAKWITVRLAFADFRPRMRQFQSQGEDAQRMRQALGKSDIPPFTGRDIRQLGFRYRGKSNSGNNGGASAMSWSKFYLALDYIKVYRGQPEPEFVYLSDARIPPVVSDAMVKHDLHKLVTSQSGSSASYSIIDEEEMPNMGSDDISRTLSETYFKYMGEEMIKLSGL</sequence>
<dbReference type="EMBL" id="JALLPB020000122">
    <property type="protein sequence ID" value="KAL3816982.1"/>
    <property type="molecule type" value="Genomic_DNA"/>
</dbReference>
<proteinExistence type="predicted"/>